<dbReference type="FunFam" id="2.130.10.10:FF:000378">
    <property type="entry name" value="U3 small nucleolar RNA-associated protein 7"/>
    <property type="match status" value="1"/>
</dbReference>
<evidence type="ECO:0000256" key="7">
    <source>
        <dbReference type="SAM" id="MobiDB-lite"/>
    </source>
</evidence>
<dbReference type="InterPro" id="IPR040315">
    <property type="entry name" value="WDR46/Utp7"/>
</dbReference>
<dbReference type="Pfam" id="PF08149">
    <property type="entry name" value="BING4CT"/>
    <property type="match status" value="1"/>
</dbReference>
<dbReference type="GO" id="GO:0030686">
    <property type="term" value="C:90S preribosome"/>
    <property type="evidence" value="ECO:0007669"/>
    <property type="project" value="TreeGrafter"/>
</dbReference>
<feature type="compositionally biased region" description="Basic and acidic residues" evidence="7">
    <location>
        <begin position="44"/>
        <end position="54"/>
    </location>
</feature>
<name>A0A0V0U3K8_9BILA</name>
<reference evidence="9 10" key="1">
    <citation type="submission" date="2015-01" db="EMBL/GenBank/DDBJ databases">
        <title>Evolution of Trichinella species and genotypes.</title>
        <authorList>
            <person name="Korhonen P.K."/>
            <person name="Edoardo P."/>
            <person name="Giuseppe L.R."/>
            <person name="Gasser R.B."/>
        </authorList>
    </citation>
    <scope>NUCLEOTIDE SEQUENCE [LARGE SCALE GENOMIC DNA]</scope>
    <source>
        <strain evidence="9">ISS417</strain>
    </source>
</reference>
<keyword evidence="3 6" id="KW-0853">WD repeat</keyword>
<dbReference type="GO" id="GO:0032040">
    <property type="term" value="C:small-subunit processome"/>
    <property type="evidence" value="ECO:0007669"/>
    <property type="project" value="TreeGrafter"/>
</dbReference>
<dbReference type="GO" id="GO:0000462">
    <property type="term" value="P:maturation of SSU-rRNA from tricistronic rRNA transcript (SSU-rRNA, 5.8S rRNA, LSU-rRNA)"/>
    <property type="evidence" value="ECO:0007669"/>
    <property type="project" value="TreeGrafter"/>
</dbReference>
<dbReference type="SUPFAM" id="SSF50978">
    <property type="entry name" value="WD40 repeat-like"/>
    <property type="match status" value="1"/>
</dbReference>
<dbReference type="InterPro" id="IPR019775">
    <property type="entry name" value="WD40_repeat_CS"/>
</dbReference>
<evidence type="ECO:0000256" key="1">
    <source>
        <dbReference type="ARBA" id="ARBA00004604"/>
    </source>
</evidence>
<comment type="caution">
    <text evidence="9">The sequence shown here is derived from an EMBL/GenBank/DDBJ whole genome shotgun (WGS) entry which is preliminary data.</text>
</comment>
<evidence type="ECO:0000313" key="9">
    <source>
        <dbReference type="EMBL" id="KRX45825.1"/>
    </source>
</evidence>
<dbReference type="OrthoDB" id="10251154at2759"/>
<dbReference type="STRING" id="144512.A0A0V0U3K8"/>
<keyword evidence="5" id="KW-0539">Nucleus</keyword>
<dbReference type="SMART" id="SM01033">
    <property type="entry name" value="BING4CT"/>
    <property type="match status" value="1"/>
</dbReference>
<gene>
    <name evidence="9" type="primary">WDR46</name>
    <name evidence="9" type="ORF">T05_14664</name>
</gene>
<dbReference type="Pfam" id="PF25809">
    <property type="entry name" value="STEEP1"/>
    <property type="match status" value="1"/>
</dbReference>
<accession>A0A0V0U3K8</accession>
<dbReference type="InterPro" id="IPR036322">
    <property type="entry name" value="WD40_repeat_dom_sf"/>
</dbReference>
<evidence type="ECO:0000256" key="6">
    <source>
        <dbReference type="PROSITE-ProRule" id="PRU00221"/>
    </source>
</evidence>
<evidence type="ECO:0000259" key="8">
    <source>
        <dbReference type="SMART" id="SM01033"/>
    </source>
</evidence>
<keyword evidence="2" id="KW-0698">rRNA processing</keyword>
<protein>
    <submittedName>
        <fullName evidence="9">WD repeat-containing protein 46</fullName>
    </submittedName>
</protein>
<dbReference type="AlphaFoldDB" id="A0A0V0U3K8"/>
<dbReference type="InterPro" id="IPR015943">
    <property type="entry name" value="WD40/YVTN_repeat-like_dom_sf"/>
</dbReference>
<sequence>MNNFFRSSSVYSAFHIMNVRYFTLSAQQRSSTLTRSSFEEEAVDNEKIKDEKALKQKKNAKSLRQSSKSRNVRSDDKSLKRKNNDKKNGVKRKNWRHNRKYTKAAFEKKEDVIPHYSSSVNNVSTLPPYEDTDFKTKFGHVQYAAQRDKASFGILQAARSEILLPEEEGFLEADEGEQTYHVTQHDIIESVDLASSSKYFELNLPKFGPYRLDFTRNGRNVLLGGHVGHVAAFDWLNKALKFEINVMEAVRDVQWLHNETMLAVAQKRWTYVYDNKGTELHCLKRLSDVMRLEFLPYHYLLVGSSKTSFLHWLDVSVGKLVQSTLTRRGPIDVMCQNPSNAIIHCGHGNGTVSLWSPTVKKPLVSMLCYGNPVRSVAVEQTGNFMATVGADRIVKVWDLRNYGELHRLKVPYSTSHMVFSQRGLLACSMGTFIRVYKDICKLSSAEPYMIHNCKEVVTDLRFCPFEDVLGVGHRTGYCNLLIPGSGEANIDAFESNPFQSLQQRREMEVHSLLDKIQPELITLDPQAVTNLDRDYEAEKLQNKVKFLFSKMPKSNQVEKKTAKNKQAIRNQQQREVLRKKRDIRLELQNMGILKQKSKKVQTMADTVVNREDVEEVEDQQVQWYYCLCGELALISEKPLDRLPLRPRDRARVLDNEKGTYKTFSKPNETVYLSRSEGVEVQCRLECKQCSAIMFYYSPDRPDILFLVDKAVVSSDQLSTAKASGPDVVGRSAVGYDGDVDGSGPSSTTKKVMITKMVKSGGKFGSVTVSTIDEEEEELEAKEIAASYSNNAIVVEKQMRRKGMLNRRGAEQFVEAERLKKEHRRGTLLDSDN</sequence>
<dbReference type="SMART" id="SM00320">
    <property type="entry name" value="WD40"/>
    <property type="match status" value="3"/>
</dbReference>
<evidence type="ECO:0000256" key="3">
    <source>
        <dbReference type="ARBA" id="ARBA00022574"/>
    </source>
</evidence>
<dbReference type="PROSITE" id="PS00678">
    <property type="entry name" value="WD_REPEATS_1"/>
    <property type="match status" value="1"/>
</dbReference>
<dbReference type="PROSITE" id="PS50082">
    <property type="entry name" value="WD_REPEATS_2"/>
    <property type="match status" value="1"/>
</dbReference>
<dbReference type="Gene3D" id="2.130.10.10">
    <property type="entry name" value="YVTN repeat-like/Quinoprotein amine dehydrogenase"/>
    <property type="match status" value="1"/>
</dbReference>
<dbReference type="Pfam" id="PF00400">
    <property type="entry name" value="WD40"/>
    <property type="match status" value="1"/>
</dbReference>
<evidence type="ECO:0000313" key="10">
    <source>
        <dbReference type="Proteomes" id="UP000055048"/>
    </source>
</evidence>
<keyword evidence="4" id="KW-0677">Repeat</keyword>
<evidence type="ECO:0000256" key="2">
    <source>
        <dbReference type="ARBA" id="ARBA00022552"/>
    </source>
</evidence>
<feature type="domain" description="BING4 C-terminal" evidence="8">
    <location>
        <begin position="447"/>
        <end position="525"/>
    </location>
</feature>
<dbReference type="Proteomes" id="UP000055048">
    <property type="component" value="Unassembled WGS sequence"/>
</dbReference>
<dbReference type="InterPro" id="IPR001680">
    <property type="entry name" value="WD40_rpt"/>
</dbReference>
<evidence type="ECO:0000256" key="4">
    <source>
        <dbReference type="ARBA" id="ARBA00022737"/>
    </source>
</evidence>
<comment type="subcellular location">
    <subcellularLocation>
        <location evidence="1">Nucleus</location>
        <location evidence="1">Nucleolus</location>
    </subcellularLocation>
</comment>
<dbReference type="InterPro" id="IPR057965">
    <property type="entry name" value="STEEP1_dom"/>
</dbReference>
<proteinExistence type="predicted"/>
<feature type="region of interest" description="Disordered" evidence="7">
    <location>
        <begin position="33"/>
        <end position="98"/>
    </location>
</feature>
<dbReference type="EMBL" id="JYDJ01000068">
    <property type="protein sequence ID" value="KRX45825.1"/>
    <property type="molecule type" value="Genomic_DNA"/>
</dbReference>
<dbReference type="PANTHER" id="PTHR14085:SF3">
    <property type="entry name" value="WD REPEAT-CONTAINING PROTEIN 46"/>
    <property type="match status" value="1"/>
</dbReference>
<keyword evidence="10" id="KW-1185">Reference proteome</keyword>
<feature type="repeat" description="WD" evidence="6">
    <location>
        <begin position="366"/>
        <end position="407"/>
    </location>
</feature>
<organism evidence="9 10">
    <name type="scientific">Trichinella murrelli</name>
    <dbReference type="NCBI Taxonomy" id="144512"/>
    <lineage>
        <taxon>Eukaryota</taxon>
        <taxon>Metazoa</taxon>
        <taxon>Ecdysozoa</taxon>
        <taxon>Nematoda</taxon>
        <taxon>Enoplea</taxon>
        <taxon>Dorylaimia</taxon>
        <taxon>Trichinellida</taxon>
        <taxon>Trichinellidae</taxon>
        <taxon>Trichinella</taxon>
    </lineage>
</organism>
<dbReference type="PANTHER" id="PTHR14085">
    <property type="entry name" value="WD-REPEAT PROTEIN BING4"/>
    <property type="match status" value="1"/>
</dbReference>
<dbReference type="InterPro" id="IPR012952">
    <property type="entry name" value="BING4_C_dom"/>
</dbReference>
<feature type="compositionally biased region" description="Basic residues" evidence="7">
    <location>
        <begin position="79"/>
        <end position="98"/>
    </location>
</feature>
<dbReference type="PROSITE" id="PS50294">
    <property type="entry name" value="WD_REPEATS_REGION"/>
    <property type="match status" value="1"/>
</dbReference>
<evidence type="ECO:0000256" key="5">
    <source>
        <dbReference type="ARBA" id="ARBA00023242"/>
    </source>
</evidence>